<evidence type="ECO:0000256" key="1">
    <source>
        <dbReference type="SAM" id="MobiDB-lite"/>
    </source>
</evidence>
<dbReference type="EMBL" id="JAAOAN010000615">
    <property type="protein sequence ID" value="KAF5702518.1"/>
    <property type="molecule type" value="Genomic_DNA"/>
</dbReference>
<feature type="region of interest" description="Disordered" evidence="1">
    <location>
        <begin position="381"/>
        <end position="401"/>
    </location>
</feature>
<evidence type="ECO:0000313" key="3">
    <source>
        <dbReference type="Proteomes" id="UP000544331"/>
    </source>
</evidence>
<dbReference type="OrthoDB" id="10534088at2759"/>
<feature type="region of interest" description="Disordered" evidence="1">
    <location>
        <begin position="288"/>
        <end position="332"/>
    </location>
</feature>
<sequence length="439" mass="49571">MRRPTSQTLHLPARSRCCYLQNRSNTQESYARKSQAAVNEQQDVSQLRLHPHRQGLQPACMERRPLLSHPSIILERSQTAYSLPDTLCKQRTFHDLISVTDLNHGIIVVNARDLKVHTIECVSLRLNMGVTRITFGQRFEQWAAVTKSAKTGVAYKTIKQSLDPQRARVTNLSPTISFTITAFYDMEAVWNSGTSPIRCATHEKAKTWSERHHKKKMQFSDRCSLSKELDKKTVERVELSFNETLLLEALPLLSLTPMSVALQARVPKTLDQHVIYKPKRLNHARQTSALSWSKGDGDISPLSARPDVPHTRNAPEPSTTTTSLKTNDSIPKGLTNPLGIPTTGLGSFQHLPPIMYGKKMQINSTRRINYARERDQITAGVLQQDTSSEPPPPARKPHRLGGVEPEFIQEQMLRLDPEALQKAYEVVELLRDASKTSKR</sequence>
<protein>
    <submittedName>
        <fullName evidence="2">Uncharacterized protein</fullName>
    </submittedName>
</protein>
<dbReference type="Proteomes" id="UP000544331">
    <property type="component" value="Unassembled WGS sequence"/>
</dbReference>
<evidence type="ECO:0000313" key="2">
    <source>
        <dbReference type="EMBL" id="KAF5702518.1"/>
    </source>
</evidence>
<name>A0A8H5XYJ0_9HYPO</name>
<gene>
    <name evidence="2" type="ORF">FMUND_13431</name>
</gene>
<comment type="caution">
    <text evidence="2">The sequence shown here is derived from an EMBL/GenBank/DDBJ whole genome shotgun (WGS) entry which is preliminary data.</text>
</comment>
<organism evidence="2 3">
    <name type="scientific">Fusarium mundagurra</name>
    <dbReference type="NCBI Taxonomy" id="1567541"/>
    <lineage>
        <taxon>Eukaryota</taxon>
        <taxon>Fungi</taxon>
        <taxon>Dikarya</taxon>
        <taxon>Ascomycota</taxon>
        <taxon>Pezizomycotina</taxon>
        <taxon>Sordariomycetes</taxon>
        <taxon>Hypocreomycetidae</taxon>
        <taxon>Hypocreales</taxon>
        <taxon>Nectriaceae</taxon>
        <taxon>Fusarium</taxon>
        <taxon>Fusarium fujikuroi species complex</taxon>
    </lineage>
</organism>
<reference evidence="2 3" key="1">
    <citation type="submission" date="2020-05" db="EMBL/GenBank/DDBJ databases">
        <title>Identification and distribution of gene clusters putatively required for synthesis of sphingolipid metabolism inhibitors in phylogenetically diverse species of the filamentous fungus Fusarium.</title>
        <authorList>
            <person name="Kim H.-S."/>
            <person name="Busman M."/>
            <person name="Brown D.W."/>
            <person name="Divon H."/>
            <person name="Uhlig S."/>
            <person name="Proctor R.H."/>
        </authorList>
    </citation>
    <scope>NUCLEOTIDE SEQUENCE [LARGE SCALE GENOMIC DNA]</scope>
    <source>
        <strain evidence="2 3">NRRL 66235</strain>
    </source>
</reference>
<feature type="compositionally biased region" description="Polar residues" evidence="1">
    <location>
        <begin position="316"/>
        <end position="329"/>
    </location>
</feature>
<dbReference type="AlphaFoldDB" id="A0A8H5XYJ0"/>
<accession>A0A8H5XYJ0</accession>
<proteinExistence type="predicted"/>
<keyword evidence="3" id="KW-1185">Reference proteome</keyword>